<dbReference type="InterPro" id="IPR051176">
    <property type="entry name" value="Cent_Immune-Sig_Mod"/>
</dbReference>
<sequence>MSNSKSPVRPLKRCWSNIEQKLELRVTQHESLRERLNVTTCRSIGKARDGEWQDGLRYKRQQEFLKRRKIISDESPQEHTRMDDNQVIRRSAKMRSPQELMNRRSLIRAEDLHISWPDFTSSQGYKVPQFTEQLRHKTQLNFQEQDGVLTTYVSRIHTSEKVQESFKSRDRGVQTCDSRGNLIQYNTQDSSIQTENGVAAVLEKEILELSDYLQEALVREQALKKKLAVLQHVLSTLLCSSEKLWKAQCNEDLMKRRLGSLESQLHLCMQGNSGAGLKAAMIEMESHKLKYEEKAKESLQKVLEEKQAAEKKLQSLQTTLQTCQEESSHWKTSYEKMKASWDELNEKHSQTMNEMHLLQDKLQRTQKQENRLQEQLLQLHENYKEATAKIEILEEDSWQTRSHLNCMEGEYRKLLRQLESAASSAQTLNHKARKEPSISGESEMDMQKEKILCQLQAMESQLAAKEKECSELRGELEALEEEYQCCQRKLQQCREELNTFQRKKSRKRCSKWILLPMAILFVAVAVSFFCPDVYDHISNWLKSLDMKAVWFLP</sequence>
<keyword evidence="2" id="KW-0812">Transmembrane</keyword>
<name>A0A8C4RTJ6_ERPCA</name>
<proteinExistence type="predicted"/>
<dbReference type="Ensembl" id="ENSECRT00000006658.1">
    <property type="protein sequence ID" value="ENSECRP00000006551.1"/>
    <property type="gene ID" value="ENSECRG00000004367.1"/>
</dbReference>
<feature type="coiled-coil region" evidence="1">
    <location>
        <begin position="277"/>
        <end position="503"/>
    </location>
</feature>
<organism evidence="3 4">
    <name type="scientific">Erpetoichthys calabaricus</name>
    <name type="common">Rope fish</name>
    <name type="synonym">Calamoichthys calabaricus</name>
    <dbReference type="NCBI Taxonomy" id="27687"/>
    <lineage>
        <taxon>Eukaryota</taxon>
        <taxon>Metazoa</taxon>
        <taxon>Chordata</taxon>
        <taxon>Craniata</taxon>
        <taxon>Vertebrata</taxon>
        <taxon>Euteleostomi</taxon>
        <taxon>Actinopterygii</taxon>
        <taxon>Polypteriformes</taxon>
        <taxon>Polypteridae</taxon>
        <taxon>Erpetoichthys</taxon>
    </lineage>
</organism>
<reference evidence="3" key="2">
    <citation type="submission" date="2025-08" db="UniProtKB">
        <authorList>
            <consortium name="Ensembl"/>
        </authorList>
    </citation>
    <scope>IDENTIFICATION</scope>
</reference>
<dbReference type="GeneTree" id="ENSGT00940000160260"/>
<dbReference type="CDD" id="cd21912">
    <property type="entry name" value="CC1_T3JAM"/>
    <property type="match status" value="1"/>
</dbReference>
<protein>
    <submittedName>
        <fullName evidence="3">TRAF3 interacting protein 3</fullName>
    </submittedName>
</protein>
<reference evidence="3" key="1">
    <citation type="submission" date="2021-06" db="EMBL/GenBank/DDBJ databases">
        <authorList>
            <consortium name="Wellcome Sanger Institute Data Sharing"/>
        </authorList>
    </citation>
    <scope>NUCLEOTIDE SEQUENCE [LARGE SCALE GENOMIC DNA]</scope>
</reference>
<keyword evidence="2" id="KW-1133">Transmembrane helix</keyword>
<dbReference type="Gene3D" id="1.20.1170.10">
    <property type="match status" value="1"/>
</dbReference>
<gene>
    <name evidence="3" type="primary">TRAF3IP3</name>
</gene>
<dbReference type="PANTHER" id="PTHR15715">
    <property type="entry name" value="CENTROSOMAL PROTEIN OF 170 KDA"/>
    <property type="match status" value="1"/>
</dbReference>
<dbReference type="SUPFAM" id="SSF57997">
    <property type="entry name" value="Tropomyosin"/>
    <property type="match status" value="1"/>
</dbReference>
<keyword evidence="1" id="KW-0175">Coiled coil</keyword>
<feature type="transmembrane region" description="Helical" evidence="2">
    <location>
        <begin position="512"/>
        <end position="534"/>
    </location>
</feature>
<dbReference type="Proteomes" id="UP000694620">
    <property type="component" value="Chromosome 3"/>
</dbReference>
<keyword evidence="4" id="KW-1185">Reference proteome</keyword>
<evidence type="ECO:0000313" key="4">
    <source>
        <dbReference type="Proteomes" id="UP000694620"/>
    </source>
</evidence>
<evidence type="ECO:0000313" key="3">
    <source>
        <dbReference type="Ensembl" id="ENSECRP00000006551.1"/>
    </source>
</evidence>
<evidence type="ECO:0000256" key="1">
    <source>
        <dbReference type="SAM" id="Coils"/>
    </source>
</evidence>
<keyword evidence="2" id="KW-0472">Membrane</keyword>
<evidence type="ECO:0000256" key="2">
    <source>
        <dbReference type="SAM" id="Phobius"/>
    </source>
</evidence>
<accession>A0A8C4RTJ6</accession>
<dbReference type="PANTHER" id="PTHR15715:SF21">
    <property type="entry name" value="TRAF3-INTERACTING JNK-ACTIVATING MODULATOR"/>
    <property type="match status" value="1"/>
</dbReference>
<dbReference type="AlphaFoldDB" id="A0A8C4RTJ6"/>
<reference evidence="3" key="3">
    <citation type="submission" date="2025-09" db="UniProtKB">
        <authorList>
            <consortium name="Ensembl"/>
        </authorList>
    </citation>
    <scope>IDENTIFICATION</scope>
</reference>